<reference evidence="1 2" key="1">
    <citation type="submission" date="2023-04" db="EMBL/GenBank/DDBJ databases">
        <title>Ottowia paracancer sp. nov., isolated from human stomach.</title>
        <authorList>
            <person name="Song Y."/>
        </authorList>
    </citation>
    <scope>NUCLEOTIDE SEQUENCE [LARGE SCALE GENOMIC DNA]</scope>
    <source>
        <strain evidence="1 2">10c7w1</strain>
    </source>
</reference>
<dbReference type="InterPro" id="IPR032092">
    <property type="entry name" value="PilW"/>
</dbReference>
<dbReference type="GO" id="GO:0043683">
    <property type="term" value="P:type IV pilus assembly"/>
    <property type="evidence" value="ECO:0007669"/>
    <property type="project" value="InterPro"/>
</dbReference>
<proteinExistence type="predicted"/>
<name>A0AAW6RMJ5_9BURK</name>
<gene>
    <name evidence="1" type="ORF">QB898_05405</name>
</gene>
<dbReference type="AlphaFoldDB" id="A0AAW6RMJ5"/>
<sequence length="334" mass="35896">MTLVELLVAMAVGLLVIAVAVAALGVSQRGAREVDAASQLRDDARFAASIIQRLGVQTGFEDLKSATQPYYGTESLYKSGTGLNIADFMPSVFGYNNGIPSASDPINNVKSRSASSEGYGSDVLILQNQVVKLDPKSSLSDKSMINCMGVSPDKASIDRKDRIISVFYLGKPAGEGGMSLMCATQNAKGLYDVQPLIKNVETFQVLYGVDNVTPNKAPTGHSSSVPNGYLRADQLTVVGDPVATYTNWRRVRSLRIGLVLQGPRGTAPNNAEIKHYPFGDARYANSADPGSEFITKDNRLHQTVTFTVQLRNCQNQGYQPENSTVPCDVVVPTP</sequence>
<keyword evidence="2" id="KW-1185">Reference proteome</keyword>
<dbReference type="Proteomes" id="UP001237156">
    <property type="component" value="Unassembled WGS sequence"/>
</dbReference>
<accession>A0AAW6RMJ5</accession>
<evidence type="ECO:0000313" key="1">
    <source>
        <dbReference type="EMBL" id="MDG9699162.1"/>
    </source>
</evidence>
<protein>
    <submittedName>
        <fullName evidence="1">PilW family protein</fullName>
    </submittedName>
</protein>
<evidence type="ECO:0000313" key="2">
    <source>
        <dbReference type="Proteomes" id="UP001237156"/>
    </source>
</evidence>
<comment type="caution">
    <text evidence="1">The sequence shown here is derived from an EMBL/GenBank/DDBJ whole genome shotgun (WGS) entry which is preliminary data.</text>
</comment>
<dbReference type="Pfam" id="PF16074">
    <property type="entry name" value="PilW"/>
    <property type="match status" value="1"/>
</dbReference>
<dbReference type="EMBL" id="JARVII010000008">
    <property type="protein sequence ID" value="MDG9699162.1"/>
    <property type="molecule type" value="Genomic_DNA"/>
</dbReference>
<organism evidence="1 2">
    <name type="scientific">Ottowia cancrivicina</name>
    <dbReference type="NCBI Taxonomy" id="3040346"/>
    <lineage>
        <taxon>Bacteria</taxon>
        <taxon>Pseudomonadati</taxon>
        <taxon>Pseudomonadota</taxon>
        <taxon>Betaproteobacteria</taxon>
        <taxon>Burkholderiales</taxon>
        <taxon>Comamonadaceae</taxon>
        <taxon>Ottowia</taxon>
    </lineage>
</organism>